<dbReference type="NCBIfam" id="TIGR04057">
    <property type="entry name" value="SusC_RagA_signa"/>
    <property type="match status" value="1"/>
</dbReference>
<dbReference type="Gene3D" id="2.170.130.10">
    <property type="entry name" value="TonB-dependent receptor, plug domain"/>
    <property type="match status" value="1"/>
</dbReference>
<evidence type="ECO:0000313" key="13">
    <source>
        <dbReference type="Proteomes" id="UP001172083"/>
    </source>
</evidence>
<gene>
    <name evidence="12" type="ORF">QQ020_02040</name>
</gene>
<dbReference type="NCBIfam" id="TIGR04056">
    <property type="entry name" value="OMP_RagA_SusC"/>
    <property type="match status" value="1"/>
</dbReference>
<keyword evidence="2 8" id="KW-0813">Transport</keyword>
<protein>
    <submittedName>
        <fullName evidence="12">TonB-dependent receptor</fullName>
    </submittedName>
</protein>
<dbReference type="Gene3D" id="2.60.40.1120">
    <property type="entry name" value="Carboxypeptidase-like, regulatory domain"/>
    <property type="match status" value="1"/>
</dbReference>
<evidence type="ECO:0000256" key="3">
    <source>
        <dbReference type="ARBA" id="ARBA00022452"/>
    </source>
</evidence>
<dbReference type="Pfam" id="PF07715">
    <property type="entry name" value="Plug"/>
    <property type="match status" value="1"/>
</dbReference>
<dbReference type="InterPro" id="IPR023996">
    <property type="entry name" value="TonB-dep_OMP_SusC/RagA"/>
</dbReference>
<feature type="domain" description="TonB-dependent receptor plug" evidence="11">
    <location>
        <begin position="227"/>
        <end position="332"/>
    </location>
</feature>
<dbReference type="Pfam" id="PF13715">
    <property type="entry name" value="CarbopepD_reg_2"/>
    <property type="match status" value="1"/>
</dbReference>
<comment type="subcellular location">
    <subcellularLocation>
        <location evidence="1 8">Cell outer membrane</location>
        <topology evidence="1 8">Multi-pass membrane protein</topology>
    </subcellularLocation>
</comment>
<evidence type="ECO:0000256" key="9">
    <source>
        <dbReference type="RuleBase" id="RU003357"/>
    </source>
</evidence>
<dbReference type="InterPro" id="IPR000531">
    <property type="entry name" value="Beta-barrel_TonB"/>
</dbReference>
<proteinExistence type="inferred from homology"/>
<dbReference type="SUPFAM" id="SSF49464">
    <property type="entry name" value="Carboxypeptidase regulatory domain-like"/>
    <property type="match status" value="1"/>
</dbReference>
<keyword evidence="7 8" id="KW-0998">Cell outer membrane</keyword>
<dbReference type="InterPro" id="IPR037066">
    <property type="entry name" value="Plug_dom_sf"/>
</dbReference>
<evidence type="ECO:0000256" key="7">
    <source>
        <dbReference type="ARBA" id="ARBA00023237"/>
    </source>
</evidence>
<keyword evidence="3 8" id="KW-1134">Transmembrane beta strand</keyword>
<dbReference type="InterPro" id="IPR036942">
    <property type="entry name" value="Beta-barrel_TonB_sf"/>
</dbReference>
<dbReference type="Pfam" id="PF00593">
    <property type="entry name" value="TonB_dep_Rec_b-barrel"/>
    <property type="match status" value="1"/>
</dbReference>
<keyword evidence="5 9" id="KW-0798">TonB box</keyword>
<dbReference type="InterPro" id="IPR039426">
    <property type="entry name" value="TonB-dep_rcpt-like"/>
</dbReference>
<dbReference type="Gene3D" id="3.55.50.30">
    <property type="match status" value="1"/>
</dbReference>
<evidence type="ECO:0000259" key="11">
    <source>
        <dbReference type="Pfam" id="PF07715"/>
    </source>
</evidence>
<evidence type="ECO:0000259" key="10">
    <source>
        <dbReference type="Pfam" id="PF00593"/>
    </source>
</evidence>
<evidence type="ECO:0000256" key="4">
    <source>
        <dbReference type="ARBA" id="ARBA00022692"/>
    </source>
</evidence>
<dbReference type="EMBL" id="JAUJEB010000001">
    <property type="protein sequence ID" value="MDN5210801.1"/>
    <property type="molecule type" value="Genomic_DNA"/>
</dbReference>
<dbReference type="InterPro" id="IPR023997">
    <property type="entry name" value="TonB-dep_OMP_SusC/RagA_CS"/>
</dbReference>
<keyword evidence="6 8" id="KW-0472">Membrane</keyword>
<dbReference type="SUPFAM" id="SSF56935">
    <property type="entry name" value="Porins"/>
    <property type="match status" value="1"/>
</dbReference>
<comment type="similarity">
    <text evidence="8 9">Belongs to the TonB-dependent receptor family.</text>
</comment>
<dbReference type="PROSITE" id="PS52016">
    <property type="entry name" value="TONB_DEPENDENT_REC_3"/>
    <property type="match status" value="1"/>
</dbReference>
<sequence>MENKHYYYLVMLGKHTIYACFLSMTFFSVVLADNSRAQKILSVKEVNISLHVSNKQLMQVFREIEQKTNYVFIYDPDQIMDQQRVTVKSRRNTLEQVLLDISKQANVGFRQVNDRISVKVNANRRHAKGIDVTIEQDQITGKVTDENGEPLVGASIIEKGTSNGTISDVEGNFNLTVTKGATILVSFVGYIPQEILVGDQLQINVQMIADLMSLEEIVVLGYGSQRKSEVVGAVDQVGSETLEGRPIVNVTQALQGVSPNLIVQQTNSEPGAGINLNIRGISTLGNNSPLVVIDGIVGADINLLNPSDIENISVLKDAGSAAIYGSRANNGVILITTRKGKKNKAMSLTYNGLAGMNVPHFFMQPVSGYENAILRNESAYNAGKSSAVYTPEEIRQFQENGDEEWFAEEITQPAWQQNHNLNLSGGNDHSTYFISLGYLDQKSNFVGPDKGLKRYNYRINLTNEFGRFKLTTMLSYVRREIKDHSFNTSTLMVDASRVPLIYSQKDSLGRFLTNDVLQQFNSLGILEEGGFRKYDDDNVFGNLIAEFNITDDFKLKGVFGGNLYSNHQFGRTLQVDFFPKGTYGDERRTYDESRKSIDLNTQLMAEYTKTLSEKHYMKVLVGVANENHTDRGTGIFKTLTDPELGTPVTETVVSPNSYTSNQSSSENSLNSVFGRLNYSYEDKYFAEFNFRYDGSSKFREGNRWGFFPSASVGYRLTEESFMSSYRERFGSLKVRASYGVLGNQNVGNYQYQTSYFTFPNVYGFNNAAVGGTGYNFANPDIRWERAATFNVGVDMDFFNADLTLSLDYFNKVTSDILVPPAVPGVFGTSLPDFNAGKVGNQGWEVSAAYRHEGKHFTHQISFNLGDSRNEVLDFQDEERLTGREELQILLREGYPYNSYVGLKRDGYFRNVDDVENSAKPEGLTNLQPGDNKYVDINKDGVINDDDNVVFGNPFPRLTFGFTYNLKFKGFDLNIFLQGVGKRTMMLRGELVEPFHFNYGMTMYNHQLDYWTPQNPDAEYPRLADNGSQSNTNNFRRGSDMYLFDAAYLRVKNIQLGYTIPTTITQKVGAQKIRAYVSGQNLFTLSKIKFVDPEVSEFDSNLSSGGANSGRAYPTIIFAGFGLDVTF</sequence>
<dbReference type="InterPro" id="IPR008969">
    <property type="entry name" value="CarboxyPept-like_regulatory"/>
</dbReference>
<comment type="caution">
    <text evidence="12">The sequence shown here is derived from an EMBL/GenBank/DDBJ whole genome shotgun (WGS) entry which is preliminary data.</text>
</comment>
<evidence type="ECO:0000256" key="8">
    <source>
        <dbReference type="PROSITE-ProRule" id="PRU01360"/>
    </source>
</evidence>
<feature type="domain" description="TonB-dependent receptor-like beta-barrel" evidence="10">
    <location>
        <begin position="515"/>
        <end position="1081"/>
    </location>
</feature>
<keyword evidence="4 8" id="KW-0812">Transmembrane</keyword>
<evidence type="ECO:0000256" key="5">
    <source>
        <dbReference type="ARBA" id="ARBA00023077"/>
    </source>
</evidence>
<reference evidence="12" key="1">
    <citation type="submission" date="2023-06" db="EMBL/GenBank/DDBJ databases">
        <title>Genomic of Agaribacillus aureum.</title>
        <authorList>
            <person name="Wang G."/>
        </authorList>
    </citation>
    <scope>NUCLEOTIDE SEQUENCE</scope>
    <source>
        <strain evidence="12">BMA12</strain>
    </source>
</reference>
<keyword evidence="13" id="KW-1185">Reference proteome</keyword>
<name>A0ABT8L2V4_9BACT</name>
<dbReference type="Gene3D" id="2.40.170.20">
    <property type="entry name" value="TonB-dependent receptor, beta-barrel domain"/>
    <property type="match status" value="1"/>
</dbReference>
<accession>A0ABT8L2V4</accession>
<evidence type="ECO:0000256" key="2">
    <source>
        <dbReference type="ARBA" id="ARBA00022448"/>
    </source>
</evidence>
<evidence type="ECO:0000313" key="12">
    <source>
        <dbReference type="EMBL" id="MDN5210801.1"/>
    </source>
</evidence>
<dbReference type="Proteomes" id="UP001172083">
    <property type="component" value="Unassembled WGS sequence"/>
</dbReference>
<evidence type="ECO:0000256" key="1">
    <source>
        <dbReference type="ARBA" id="ARBA00004571"/>
    </source>
</evidence>
<evidence type="ECO:0000256" key="6">
    <source>
        <dbReference type="ARBA" id="ARBA00023136"/>
    </source>
</evidence>
<keyword evidence="12" id="KW-0675">Receptor</keyword>
<dbReference type="RefSeq" id="WP_346756141.1">
    <property type="nucleotide sequence ID" value="NZ_JAUJEB010000001.1"/>
</dbReference>
<organism evidence="12 13">
    <name type="scientific">Agaribacillus aureus</name>
    <dbReference type="NCBI Taxonomy" id="3051825"/>
    <lineage>
        <taxon>Bacteria</taxon>
        <taxon>Pseudomonadati</taxon>
        <taxon>Bacteroidota</taxon>
        <taxon>Cytophagia</taxon>
        <taxon>Cytophagales</taxon>
        <taxon>Splendidivirgaceae</taxon>
        <taxon>Agaribacillus</taxon>
    </lineage>
</organism>
<dbReference type="InterPro" id="IPR012910">
    <property type="entry name" value="Plug_dom"/>
</dbReference>